<protein>
    <submittedName>
        <fullName evidence="4 5">Uncharacterized protein</fullName>
    </submittedName>
</protein>
<evidence type="ECO:0000313" key="4">
    <source>
        <dbReference type="EMBL" id="EKX32235.1"/>
    </source>
</evidence>
<dbReference type="EnsemblProtists" id="EKX32235">
    <property type="protein sequence ID" value="EKX32235"/>
    <property type="gene ID" value="GUITHDRAFT_57689"/>
</dbReference>
<dbReference type="PaxDb" id="55529-EKX32235"/>
<feature type="non-terminal residue" evidence="4">
    <location>
        <position position="1"/>
    </location>
</feature>
<dbReference type="SMART" id="SM00320">
    <property type="entry name" value="WD40"/>
    <property type="match status" value="2"/>
</dbReference>
<evidence type="ECO:0000256" key="1">
    <source>
        <dbReference type="ARBA" id="ARBA00022574"/>
    </source>
</evidence>
<dbReference type="AlphaFoldDB" id="L1I8R1"/>
<dbReference type="PROSITE" id="PS00678">
    <property type="entry name" value="WD_REPEATS_1"/>
    <property type="match status" value="1"/>
</dbReference>
<dbReference type="GO" id="GO:1990234">
    <property type="term" value="C:transferase complex"/>
    <property type="evidence" value="ECO:0007669"/>
    <property type="project" value="UniProtKB-ARBA"/>
</dbReference>
<reference evidence="5" key="3">
    <citation type="submission" date="2016-03" db="UniProtKB">
        <authorList>
            <consortium name="EnsemblProtists"/>
        </authorList>
    </citation>
    <scope>IDENTIFICATION</scope>
</reference>
<dbReference type="STRING" id="905079.L1I8R1"/>
<evidence type="ECO:0000313" key="6">
    <source>
        <dbReference type="Proteomes" id="UP000011087"/>
    </source>
</evidence>
<dbReference type="GeneID" id="17288962"/>
<feature type="repeat" description="WD" evidence="3">
    <location>
        <begin position="1"/>
        <end position="36"/>
    </location>
</feature>
<dbReference type="Proteomes" id="UP000011087">
    <property type="component" value="Unassembled WGS sequence"/>
</dbReference>
<dbReference type="Gene3D" id="2.130.10.10">
    <property type="entry name" value="YVTN repeat-like/Quinoprotein amine dehydrogenase"/>
    <property type="match status" value="1"/>
</dbReference>
<dbReference type="RefSeq" id="XP_005819215.1">
    <property type="nucleotide sequence ID" value="XM_005819158.1"/>
</dbReference>
<dbReference type="eggNOG" id="KOG0279">
    <property type="taxonomic scope" value="Eukaryota"/>
</dbReference>
<keyword evidence="6" id="KW-1185">Reference proteome</keyword>
<sequence length="69" mass="7219">LEGHSDWVTSVAISEDGKTAVSGSWDNTLRVWDLASMTEKACLEGHSDTVESVAISGDGKTAVSSCMDS</sequence>
<dbReference type="InterPro" id="IPR011047">
    <property type="entry name" value="Quinoprotein_ADH-like_sf"/>
</dbReference>
<dbReference type="OrthoDB" id="2615105at2759"/>
<dbReference type="InterPro" id="IPR001680">
    <property type="entry name" value="WD40_rpt"/>
</dbReference>
<dbReference type="KEGG" id="gtt:GUITHDRAFT_57689"/>
<reference evidence="4 6" key="1">
    <citation type="journal article" date="2012" name="Nature">
        <title>Algal genomes reveal evolutionary mosaicism and the fate of nucleomorphs.</title>
        <authorList>
            <consortium name="DOE Joint Genome Institute"/>
            <person name="Curtis B.A."/>
            <person name="Tanifuji G."/>
            <person name="Burki F."/>
            <person name="Gruber A."/>
            <person name="Irimia M."/>
            <person name="Maruyama S."/>
            <person name="Arias M.C."/>
            <person name="Ball S.G."/>
            <person name="Gile G.H."/>
            <person name="Hirakawa Y."/>
            <person name="Hopkins J.F."/>
            <person name="Kuo A."/>
            <person name="Rensing S.A."/>
            <person name="Schmutz J."/>
            <person name="Symeonidi A."/>
            <person name="Elias M."/>
            <person name="Eveleigh R.J."/>
            <person name="Herman E.K."/>
            <person name="Klute M.J."/>
            <person name="Nakayama T."/>
            <person name="Obornik M."/>
            <person name="Reyes-Prieto A."/>
            <person name="Armbrust E.V."/>
            <person name="Aves S.J."/>
            <person name="Beiko R.G."/>
            <person name="Coutinho P."/>
            <person name="Dacks J.B."/>
            <person name="Durnford D.G."/>
            <person name="Fast N.M."/>
            <person name="Green B.R."/>
            <person name="Grisdale C.J."/>
            <person name="Hempel F."/>
            <person name="Henrissat B."/>
            <person name="Hoppner M.P."/>
            <person name="Ishida K."/>
            <person name="Kim E."/>
            <person name="Koreny L."/>
            <person name="Kroth P.G."/>
            <person name="Liu Y."/>
            <person name="Malik S.B."/>
            <person name="Maier U.G."/>
            <person name="McRose D."/>
            <person name="Mock T."/>
            <person name="Neilson J.A."/>
            <person name="Onodera N.T."/>
            <person name="Poole A.M."/>
            <person name="Pritham E.J."/>
            <person name="Richards T.A."/>
            <person name="Rocap G."/>
            <person name="Roy S.W."/>
            <person name="Sarai C."/>
            <person name="Schaack S."/>
            <person name="Shirato S."/>
            <person name="Slamovits C.H."/>
            <person name="Spencer D.F."/>
            <person name="Suzuki S."/>
            <person name="Worden A.Z."/>
            <person name="Zauner S."/>
            <person name="Barry K."/>
            <person name="Bell C."/>
            <person name="Bharti A.K."/>
            <person name="Crow J.A."/>
            <person name="Grimwood J."/>
            <person name="Kramer R."/>
            <person name="Lindquist E."/>
            <person name="Lucas S."/>
            <person name="Salamov A."/>
            <person name="McFadden G.I."/>
            <person name="Lane C.E."/>
            <person name="Keeling P.J."/>
            <person name="Gray M.W."/>
            <person name="Grigoriev I.V."/>
            <person name="Archibald J.M."/>
        </authorList>
    </citation>
    <scope>NUCLEOTIDE SEQUENCE</scope>
    <source>
        <strain evidence="4 6">CCMP2712</strain>
    </source>
</reference>
<keyword evidence="1 3" id="KW-0853">WD repeat</keyword>
<dbReference type="PANTHER" id="PTHR22847:SF637">
    <property type="entry name" value="WD REPEAT DOMAIN 5B"/>
    <property type="match status" value="1"/>
</dbReference>
<dbReference type="PANTHER" id="PTHR22847">
    <property type="entry name" value="WD40 REPEAT PROTEIN"/>
    <property type="match status" value="1"/>
</dbReference>
<dbReference type="Pfam" id="PF00400">
    <property type="entry name" value="WD40"/>
    <property type="match status" value="2"/>
</dbReference>
<name>L1I8R1_GUITC</name>
<evidence type="ECO:0000256" key="2">
    <source>
        <dbReference type="ARBA" id="ARBA00022737"/>
    </source>
</evidence>
<keyword evidence="2" id="KW-0677">Repeat</keyword>
<dbReference type="HOGENOM" id="CLU_000288_57_30_1"/>
<evidence type="ECO:0000313" key="5">
    <source>
        <dbReference type="EnsemblProtists" id="EKX32235"/>
    </source>
</evidence>
<evidence type="ECO:0000256" key="3">
    <source>
        <dbReference type="PROSITE-ProRule" id="PRU00221"/>
    </source>
</evidence>
<accession>L1I8R1</accession>
<dbReference type="SUPFAM" id="SSF50998">
    <property type="entry name" value="Quinoprotein alcohol dehydrogenase-like"/>
    <property type="match status" value="1"/>
</dbReference>
<feature type="repeat" description="WD" evidence="3">
    <location>
        <begin position="43"/>
        <end position="69"/>
    </location>
</feature>
<proteinExistence type="predicted"/>
<dbReference type="PROSITE" id="PS50082">
    <property type="entry name" value="WD_REPEATS_2"/>
    <property type="match status" value="2"/>
</dbReference>
<dbReference type="PROSITE" id="PS50294">
    <property type="entry name" value="WD_REPEATS_REGION"/>
    <property type="match status" value="2"/>
</dbReference>
<gene>
    <name evidence="4" type="ORF">GUITHDRAFT_57689</name>
</gene>
<feature type="non-terminal residue" evidence="4">
    <location>
        <position position="69"/>
    </location>
</feature>
<reference evidence="6" key="2">
    <citation type="submission" date="2012-11" db="EMBL/GenBank/DDBJ databases">
        <authorList>
            <person name="Kuo A."/>
            <person name="Curtis B.A."/>
            <person name="Tanifuji G."/>
            <person name="Burki F."/>
            <person name="Gruber A."/>
            <person name="Irimia M."/>
            <person name="Maruyama S."/>
            <person name="Arias M.C."/>
            <person name="Ball S.G."/>
            <person name="Gile G.H."/>
            <person name="Hirakawa Y."/>
            <person name="Hopkins J.F."/>
            <person name="Rensing S.A."/>
            <person name="Schmutz J."/>
            <person name="Symeonidi A."/>
            <person name="Elias M."/>
            <person name="Eveleigh R.J."/>
            <person name="Herman E.K."/>
            <person name="Klute M.J."/>
            <person name="Nakayama T."/>
            <person name="Obornik M."/>
            <person name="Reyes-Prieto A."/>
            <person name="Armbrust E.V."/>
            <person name="Aves S.J."/>
            <person name="Beiko R.G."/>
            <person name="Coutinho P."/>
            <person name="Dacks J.B."/>
            <person name="Durnford D.G."/>
            <person name="Fast N.M."/>
            <person name="Green B.R."/>
            <person name="Grisdale C."/>
            <person name="Hempe F."/>
            <person name="Henrissat B."/>
            <person name="Hoppner M.P."/>
            <person name="Ishida K.-I."/>
            <person name="Kim E."/>
            <person name="Koreny L."/>
            <person name="Kroth P.G."/>
            <person name="Liu Y."/>
            <person name="Malik S.-B."/>
            <person name="Maier U.G."/>
            <person name="McRose D."/>
            <person name="Mock T."/>
            <person name="Neilson J.A."/>
            <person name="Onodera N.T."/>
            <person name="Poole A.M."/>
            <person name="Pritham E.J."/>
            <person name="Richards T.A."/>
            <person name="Rocap G."/>
            <person name="Roy S.W."/>
            <person name="Sarai C."/>
            <person name="Schaack S."/>
            <person name="Shirato S."/>
            <person name="Slamovits C.H."/>
            <person name="Spencer D.F."/>
            <person name="Suzuki S."/>
            <person name="Worden A.Z."/>
            <person name="Zauner S."/>
            <person name="Barry K."/>
            <person name="Bell C."/>
            <person name="Bharti A.K."/>
            <person name="Crow J.A."/>
            <person name="Grimwood J."/>
            <person name="Kramer R."/>
            <person name="Lindquist E."/>
            <person name="Lucas S."/>
            <person name="Salamov A."/>
            <person name="McFadden G.I."/>
            <person name="Lane C.E."/>
            <person name="Keeling P.J."/>
            <person name="Gray M.W."/>
            <person name="Grigoriev I.V."/>
            <person name="Archibald J.M."/>
        </authorList>
    </citation>
    <scope>NUCLEOTIDE SEQUENCE</scope>
    <source>
        <strain evidence="6">CCMP2712</strain>
    </source>
</reference>
<organism evidence="4">
    <name type="scientific">Guillardia theta (strain CCMP2712)</name>
    <name type="common">Cryptophyte</name>
    <dbReference type="NCBI Taxonomy" id="905079"/>
    <lineage>
        <taxon>Eukaryota</taxon>
        <taxon>Cryptophyceae</taxon>
        <taxon>Pyrenomonadales</taxon>
        <taxon>Geminigeraceae</taxon>
        <taxon>Guillardia</taxon>
    </lineage>
</organism>
<dbReference type="EMBL" id="JH993203">
    <property type="protein sequence ID" value="EKX32235.1"/>
    <property type="molecule type" value="Genomic_DNA"/>
</dbReference>
<dbReference type="InterPro" id="IPR019775">
    <property type="entry name" value="WD40_repeat_CS"/>
</dbReference>
<dbReference type="InterPro" id="IPR015943">
    <property type="entry name" value="WD40/YVTN_repeat-like_dom_sf"/>
</dbReference>